<reference evidence="2 3" key="1">
    <citation type="submission" date="2019-05" db="EMBL/GenBank/DDBJ databases">
        <title>Another draft genome of Portunus trituberculatus and its Hox gene families provides insights of decapod evolution.</title>
        <authorList>
            <person name="Jeong J.-H."/>
            <person name="Song I."/>
            <person name="Kim S."/>
            <person name="Choi T."/>
            <person name="Kim D."/>
            <person name="Ryu S."/>
            <person name="Kim W."/>
        </authorList>
    </citation>
    <scope>NUCLEOTIDE SEQUENCE [LARGE SCALE GENOMIC DNA]</scope>
    <source>
        <tissue evidence="2">Muscle</tissue>
    </source>
</reference>
<protein>
    <submittedName>
        <fullName evidence="2">Uncharacterized protein</fullName>
    </submittedName>
</protein>
<evidence type="ECO:0000313" key="3">
    <source>
        <dbReference type="Proteomes" id="UP000324222"/>
    </source>
</evidence>
<dbReference type="EMBL" id="VSRR010004285">
    <property type="protein sequence ID" value="MPC39183.1"/>
    <property type="molecule type" value="Genomic_DNA"/>
</dbReference>
<feature type="compositionally biased region" description="Polar residues" evidence="1">
    <location>
        <begin position="78"/>
        <end position="92"/>
    </location>
</feature>
<evidence type="ECO:0000256" key="1">
    <source>
        <dbReference type="SAM" id="MobiDB-lite"/>
    </source>
</evidence>
<gene>
    <name evidence="2" type="ORF">E2C01_032708</name>
</gene>
<name>A0A5B7F247_PORTR</name>
<organism evidence="2 3">
    <name type="scientific">Portunus trituberculatus</name>
    <name type="common">Swimming crab</name>
    <name type="synonym">Neptunus trituberculatus</name>
    <dbReference type="NCBI Taxonomy" id="210409"/>
    <lineage>
        <taxon>Eukaryota</taxon>
        <taxon>Metazoa</taxon>
        <taxon>Ecdysozoa</taxon>
        <taxon>Arthropoda</taxon>
        <taxon>Crustacea</taxon>
        <taxon>Multicrustacea</taxon>
        <taxon>Malacostraca</taxon>
        <taxon>Eumalacostraca</taxon>
        <taxon>Eucarida</taxon>
        <taxon>Decapoda</taxon>
        <taxon>Pleocyemata</taxon>
        <taxon>Brachyura</taxon>
        <taxon>Eubrachyura</taxon>
        <taxon>Portunoidea</taxon>
        <taxon>Portunidae</taxon>
        <taxon>Portuninae</taxon>
        <taxon>Portunus</taxon>
    </lineage>
</organism>
<feature type="region of interest" description="Disordered" evidence="1">
    <location>
        <begin position="73"/>
        <end position="92"/>
    </location>
</feature>
<evidence type="ECO:0000313" key="2">
    <source>
        <dbReference type="EMBL" id="MPC39183.1"/>
    </source>
</evidence>
<dbReference type="AlphaFoldDB" id="A0A5B7F247"/>
<proteinExistence type="predicted"/>
<comment type="caution">
    <text evidence="2">The sequence shown here is derived from an EMBL/GenBank/DDBJ whole genome shotgun (WGS) entry which is preliminary data.</text>
</comment>
<dbReference type="Proteomes" id="UP000324222">
    <property type="component" value="Unassembled WGS sequence"/>
</dbReference>
<sequence length="155" mass="17714">MSSLSLRPPLPRSPHRGLRVRQPRLPDAICYQSHERHTEQRQMLNANYFSSLYVFIIRSKLWRRSRGRHNYCREPVSNRGTSAKKGQSRGQKSVSLSVAARKGCAAASRVTLVTTLALERRVNVCCRGGGEESAYHSALTITSDCYHRRRYQLLK</sequence>
<accession>A0A5B7F247</accession>
<keyword evidence="3" id="KW-1185">Reference proteome</keyword>